<feature type="region of interest" description="Disordered" evidence="1">
    <location>
        <begin position="301"/>
        <end position="322"/>
    </location>
</feature>
<accession>A0A8H5B5G3</accession>
<feature type="compositionally biased region" description="Basic and acidic residues" evidence="1">
    <location>
        <begin position="722"/>
        <end position="733"/>
    </location>
</feature>
<feature type="compositionally biased region" description="Basic and acidic residues" evidence="1">
    <location>
        <begin position="130"/>
        <end position="144"/>
    </location>
</feature>
<feature type="compositionally biased region" description="Polar residues" evidence="1">
    <location>
        <begin position="587"/>
        <end position="606"/>
    </location>
</feature>
<protein>
    <submittedName>
        <fullName evidence="2">Uncharacterized protein</fullName>
    </submittedName>
</protein>
<reference evidence="2 3" key="1">
    <citation type="journal article" date="2020" name="ISME J.">
        <title>Uncovering the hidden diversity of litter-decomposition mechanisms in mushroom-forming fungi.</title>
        <authorList>
            <person name="Floudas D."/>
            <person name="Bentzer J."/>
            <person name="Ahren D."/>
            <person name="Johansson T."/>
            <person name="Persson P."/>
            <person name="Tunlid A."/>
        </authorList>
    </citation>
    <scope>NUCLEOTIDE SEQUENCE [LARGE SCALE GENOMIC DNA]</scope>
    <source>
        <strain evidence="2 3">CBS 175.51</strain>
    </source>
</reference>
<name>A0A8H5B5G3_9AGAR</name>
<feature type="region of interest" description="Disordered" evidence="1">
    <location>
        <begin position="583"/>
        <end position="616"/>
    </location>
</feature>
<comment type="caution">
    <text evidence="2">The sequence shown here is derived from an EMBL/GenBank/DDBJ whole genome shotgun (WGS) entry which is preliminary data.</text>
</comment>
<evidence type="ECO:0000256" key="1">
    <source>
        <dbReference type="SAM" id="MobiDB-lite"/>
    </source>
</evidence>
<feature type="compositionally biased region" description="Polar residues" evidence="1">
    <location>
        <begin position="468"/>
        <end position="481"/>
    </location>
</feature>
<keyword evidence="3" id="KW-1185">Reference proteome</keyword>
<dbReference type="Proteomes" id="UP000541558">
    <property type="component" value="Unassembled WGS sequence"/>
</dbReference>
<feature type="compositionally biased region" description="Basic and acidic residues" evidence="1">
    <location>
        <begin position="776"/>
        <end position="789"/>
    </location>
</feature>
<organism evidence="2 3">
    <name type="scientific">Ephemerocybe angulata</name>
    <dbReference type="NCBI Taxonomy" id="980116"/>
    <lineage>
        <taxon>Eukaryota</taxon>
        <taxon>Fungi</taxon>
        <taxon>Dikarya</taxon>
        <taxon>Basidiomycota</taxon>
        <taxon>Agaricomycotina</taxon>
        <taxon>Agaricomycetes</taxon>
        <taxon>Agaricomycetidae</taxon>
        <taxon>Agaricales</taxon>
        <taxon>Agaricineae</taxon>
        <taxon>Psathyrellaceae</taxon>
        <taxon>Ephemerocybe</taxon>
    </lineage>
</organism>
<feature type="region of interest" description="Disordered" evidence="1">
    <location>
        <begin position="447"/>
        <end position="485"/>
    </location>
</feature>
<feature type="region of interest" description="Disordered" evidence="1">
    <location>
        <begin position="43"/>
        <end position="179"/>
    </location>
</feature>
<evidence type="ECO:0000313" key="2">
    <source>
        <dbReference type="EMBL" id="KAF5316908.1"/>
    </source>
</evidence>
<feature type="compositionally biased region" description="Polar residues" evidence="1">
    <location>
        <begin position="48"/>
        <end position="75"/>
    </location>
</feature>
<feature type="region of interest" description="Disordered" evidence="1">
    <location>
        <begin position="632"/>
        <end position="843"/>
    </location>
</feature>
<evidence type="ECO:0000313" key="3">
    <source>
        <dbReference type="Proteomes" id="UP000541558"/>
    </source>
</evidence>
<dbReference type="OrthoDB" id="3013446at2759"/>
<feature type="compositionally biased region" description="Basic and acidic residues" evidence="1">
    <location>
        <begin position="89"/>
        <end position="100"/>
    </location>
</feature>
<feature type="compositionally biased region" description="Polar residues" evidence="1">
    <location>
        <begin position="145"/>
        <end position="171"/>
    </location>
</feature>
<feature type="region of interest" description="Disordered" evidence="1">
    <location>
        <begin position="879"/>
        <end position="942"/>
    </location>
</feature>
<proteinExistence type="predicted"/>
<feature type="compositionally biased region" description="Low complexity" evidence="1">
    <location>
        <begin position="677"/>
        <end position="700"/>
    </location>
</feature>
<dbReference type="EMBL" id="JAACJK010000219">
    <property type="protein sequence ID" value="KAF5316908.1"/>
    <property type="molecule type" value="Genomic_DNA"/>
</dbReference>
<feature type="compositionally biased region" description="Basic residues" evidence="1">
    <location>
        <begin position="455"/>
        <end position="467"/>
    </location>
</feature>
<feature type="compositionally biased region" description="Basic and acidic residues" evidence="1">
    <location>
        <begin position="301"/>
        <end position="316"/>
    </location>
</feature>
<feature type="compositionally biased region" description="Polar residues" evidence="1">
    <location>
        <begin position="103"/>
        <end position="127"/>
    </location>
</feature>
<gene>
    <name evidence="2" type="ORF">D9611_003899</name>
</gene>
<dbReference type="AlphaFoldDB" id="A0A8H5B5G3"/>
<sequence length="984" mass="109017">MATTLPLHNPARPDTGSIVHTNLYPRSFMTEFDLQDNRYPTLARPRQHQTNPSTISSDIPYSDQQSVANRQTPSRQESELMEDVPLRSPDLRHELGERVPSRSARSPDTLSKPLQSSQSQDTQSYPSQEDMPRRDLDARNRNQDRNLLSQGSLNGVDQRPRSYQESSTARTNMPAPLRMNGTMDRPVSMLPNTPRHPDVVVASHSPPGGGQLTPIMPLSASPNYNPPIAPRNRTYPQQPTYINPQNMSNPVNAVYTPMAPPQEEVCLECAMRDQDMADVDVTTPGVWDRASDVQYEELKLREREDEANGVQSDEKRPRARGGRLTEQNLKLWLSINPREPASRLQTLNTYVRSQRALLEAEAVAHAKAMQEAAQLDNRMRDTYSQLRRSAYDIGNASSPMDDTGGVRIKPPTPTTSPMYHTHNRSQSRGEVTLLENGMIVEHVDVRKEEREARERRRKEEKRARKPSRSSVMDASIISGNSAGPMPDVGLKPYSAYSHSGSARPVSELTGAHDRPELPRAYSQASFSDVHSLGSASPRRPKFFGMRNLSTGWRSQDSLAPSFAPSGMSGSMVDMHVALQREDRRRTVVSNNPNSSRLSSFWSSGDPQSDLVAEEKAKKKKSGLIKWWRAVTGSNKPDAQNRNRAAEDDMPLAPPPPLSYLVNRGSAEGPNANGRHASSPSTPSASSPKFSQSITVPSPTSHTPPSPRGDPESSDGRTVNGYDESRTEKTDDASNQRPSVYSVASEPNLRQAANTSREPAPPVPPLPESRLSVASVTREKSLPPIPRDEAPALPTVADRPMTMYTYDPRALPPGTRAPHDFLPPNAPFRSVDNRRQSFGGTASRPDLMVQTMPARDGFSIRPPSFGPQYDEFGRSWGSFNPGELEDDRFRATSASPQPSTTKRKSKFGFASLLGKKNTRESSENSSISYGAPQPFPSMGRYDETMSSNARMSMVSRKPLESLVAQDPEFVAYRYPSGDQRLDLLK</sequence>